<feature type="transmembrane region" description="Helical" evidence="2">
    <location>
        <begin position="155"/>
        <end position="172"/>
    </location>
</feature>
<dbReference type="Proteomes" id="UP000301309">
    <property type="component" value="Unassembled WGS sequence"/>
</dbReference>
<evidence type="ECO:0000313" key="4">
    <source>
        <dbReference type="Proteomes" id="UP000301309"/>
    </source>
</evidence>
<dbReference type="AlphaFoldDB" id="A0A4D4LBS7"/>
<evidence type="ECO:0000256" key="2">
    <source>
        <dbReference type="SAM" id="Phobius"/>
    </source>
</evidence>
<accession>A0A4D4LBS7</accession>
<protein>
    <submittedName>
        <fullName evidence="3">Uncharacterized protein</fullName>
    </submittedName>
</protein>
<keyword evidence="2" id="KW-0812">Transmembrane</keyword>
<gene>
    <name evidence="3" type="ORF">SVIO_072790</name>
</gene>
<comment type="caution">
    <text evidence="3">The sequence shown here is derived from an EMBL/GenBank/DDBJ whole genome shotgun (WGS) entry which is preliminary data.</text>
</comment>
<feature type="transmembrane region" description="Helical" evidence="2">
    <location>
        <begin position="178"/>
        <end position="196"/>
    </location>
</feature>
<keyword evidence="2" id="KW-1133">Transmembrane helix</keyword>
<keyword evidence="2" id="KW-0472">Membrane</keyword>
<feature type="region of interest" description="Disordered" evidence="1">
    <location>
        <begin position="204"/>
        <end position="223"/>
    </location>
</feature>
<dbReference type="EMBL" id="BJHW01000001">
    <property type="protein sequence ID" value="GDY56656.1"/>
    <property type="molecule type" value="Genomic_DNA"/>
</dbReference>
<evidence type="ECO:0000256" key="1">
    <source>
        <dbReference type="SAM" id="MobiDB-lite"/>
    </source>
</evidence>
<proteinExistence type="predicted"/>
<keyword evidence="4" id="KW-1185">Reference proteome</keyword>
<organism evidence="3 4">
    <name type="scientific">Streptomyces violaceusniger</name>
    <dbReference type="NCBI Taxonomy" id="68280"/>
    <lineage>
        <taxon>Bacteria</taxon>
        <taxon>Bacillati</taxon>
        <taxon>Actinomycetota</taxon>
        <taxon>Actinomycetes</taxon>
        <taxon>Kitasatosporales</taxon>
        <taxon>Streptomycetaceae</taxon>
        <taxon>Streptomyces</taxon>
        <taxon>Streptomyces violaceusniger group</taxon>
    </lineage>
</organism>
<reference evidence="3 4" key="1">
    <citation type="journal article" date="2020" name="Int. J. Syst. Evol. Microbiol.">
        <title>Reclassification of Streptomyces castelarensis and Streptomyces sporoclivatus as later heterotypic synonyms of Streptomyces antimycoticus.</title>
        <authorList>
            <person name="Komaki H."/>
            <person name="Tamura T."/>
        </authorList>
    </citation>
    <scope>NUCLEOTIDE SEQUENCE [LARGE SCALE GENOMIC DNA]</scope>
    <source>
        <strain evidence="3 4">NBRC 13459</strain>
    </source>
</reference>
<evidence type="ECO:0000313" key="3">
    <source>
        <dbReference type="EMBL" id="GDY56656.1"/>
    </source>
</evidence>
<sequence>MALSAESRRRATGCYVTNAIVGVIEDYMKLHNEEAEADSSEIPSSYHLHVMPVARGLETVAANLDLFGAKRIRPDGRHPVSELTTHTERAALRVRQVRDKILCGHPDSLESLPHHMKELLTEFVHGRYHMLASDSMAPNQDTMDILTPARRERRGLMIAIAIGCIAPLLLTWAGMPEAVIVTLLGVLAGPGLYVLGIRNRSSIDGSDGTSSSQDDATQSNRNV</sequence>
<name>A0A4D4LBS7_STRVO</name>